<dbReference type="Pfam" id="PF00153">
    <property type="entry name" value="Mito_carr"/>
    <property type="match status" value="3"/>
</dbReference>
<protein>
    <submittedName>
        <fullName evidence="12">Mitochondrial carrier protein</fullName>
    </submittedName>
</protein>
<keyword evidence="5" id="KW-0677">Repeat</keyword>
<gene>
    <name evidence="12" type="primary">MCP_1</name>
    <name evidence="12" type="ORF">FRACYDRAFT_190981</name>
</gene>
<evidence type="ECO:0000256" key="3">
    <source>
        <dbReference type="ARBA" id="ARBA00022448"/>
    </source>
</evidence>
<keyword evidence="7 8" id="KW-0472">Membrane</keyword>
<evidence type="ECO:0000313" key="13">
    <source>
        <dbReference type="Proteomes" id="UP000095751"/>
    </source>
</evidence>
<dbReference type="InterPro" id="IPR023395">
    <property type="entry name" value="MCP_dom_sf"/>
</dbReference>
<reference evidence="12 13" key="1">
    <citation type="submission" date="2016-09" db="EMBL/GenBank/DDBJ databases">
        <title>Extensive genetic diversity and differential bi-allelic expression allows diatom success in the polar Southern Ocean.</title>
        <authorList>
            <consortium name="DOE Joint Genome Institute"/>
            <person name="Mock T."/>
            <person name="Otillar R.P."/>
            <person name="Strauss J."/>
            <person name="Dupont C."/>
            <person name="Frickenhaus S."/>
            <person name="Maumus F."/>
            <person name="Mcmullan M."/>
            <person name="Sanges R."/>
            <person name="Schmutz J."/>
            <person name="Toseland A."/>
            <person name="Valas R."/>
            <person name="Veluchamy A."/>
            <person name="Ward B.J."/>
            <person name="Allen A."/>
            <person name="Barry K."/>
            <person name="Falciatore A."/>
            <person name="Ferrante M."/>
            <person name="Fortunato A.E."/>
            <person name="Gloeckner G."/>
            <person name="Gruber A."/>
            <person name="Hipkin R."/>
            <person name="Janech M."/>
            <person name="Kroth P."/>
            <person name="Leese F."/>
            <person name="Lindquist E."/>
            <person name="Lyon B.R."/>
            <person name="Martin J."/>
            <person name="Mayer C."/>
            <person name="Parker M."/>
            <person name="Quesneville H."/>
            <person name="Raymond J."/>
            <person name="Uhlig C."/>
            <person name="Valentin K.U."/>
            <person name="Worden A.Z."/>
            <person name="Armbrust E.V."/>
            <person name="Bowler C."/>
            <person name="Green B."/>
            <person name="Moulton V."/>
            <person name="Van Oosterhout C."/>
            <person name="Grigoriev I."/>
        </authorList>
    </citation>
    <scope>NUCLEOTIDE SEQUENCE [LARGE SCALE GENOMIC DNA]</scope>
    <source>
        <strain evidence="12 13">CCMP1102</strain>
    </source>
</reference>
<feature type="repeat" description="Solcar" evidence="8">
    <location>
        <begin position="213"/>
        <end position="304"/>
    </location>
</feature>
<dbReference type="SUPFAM" id="SSF103506">
    <property type="entry name" value="Mitochondrial carrier"/>
    <property type="match status" value="1"/>
</dbReference>
<feature type="signal peptide" evidence="11">
    <location>
        <begin position="1"/>
        <end position="23"/>
    </location>
</feature>
<evidence type="ECO:0000256" key="9">
    <source>
        <dbReference type="RuleBase" id="RU000488"/>
    </source>
</evidence>
<name>A0A1E7F539_9STRA</name>
<evidence type="ECO:0000256" key="11">
    <source>
        <dbReference type="SAM" id="SignalP"/>
    </source>
</evidence>
<accession>A0A1E7F539</accession>
<evidence type="ECO:0000256" key="4">
    <source>
        <dbReference type="ARBA" id="ARBA00022692"/>
    </source>
</evidence>
<evidence type="ECO:0000256" key="5">
    <source>
        <dbReference type="ARBA" id="ARBA00022737"/>
    </source>
</evidence>
<dbReference type="InParanoid" id="A0A1E7F539"/>
<dbReference type="PANTHER" id="PTHR45618">
    <property type="entry name" value="MITOCHONDRIAL DICARBOXYLATE CARRIER-RELATED"/>
    <property type="match status" value="1"/>
</dbReference>
<dbReference type="InterPro" id="IPR050391">
    <property type="entry name" value="Mito_Metabolite_Transporter"/>
</dbReference>
<evidence type="ECO:0000313" key="12">
    <source>
        <dbReference type="EMBL" id="OEU13115.1"/>
    </source>
</evidence>
<keyword evidence="6 10" id="KW-1133">Transmembrane helix</keyword>
<organism evidence="12 13">
    <name type="scientific">Fragilariopsis cylindrus CCMP1102</name>
    <dbReference type="NCBI Taxonomy" id="635003"/>
    <lineage>
        <taxon>Eukaryota</taxon>
        <taxon>Sar</taxon>
        <taxon>Stramenopiles</taxon>
        <taxon>Ochrophyta</taxon>
        <taxon>Bacillariophyta</taxon>
        <taxon>Bacillariophyceae</taxon>
        <taxon>Bacillariophycidae</taxon>
        <taxon>Bacillariales</taxon>
        <taxon>Bacillariaceae</taxon>
        <taxon>Fragilariopsis</taxon>
    </lineage>
</organism>
<evidence type="ECO:0000256" key="7">
    <source>
        <dbReference type="ARBA" id="ARBA00023136"/>
    </source>
</evidence>
<dbReference type="EMBL" id="KV784363">
    <property type="protein sequence ID" value="OEU13115.1"/>
    <property type="molecule type" value="Genomic_DNA"/>
</dbReference>
<dbReference type="Proteomes" id="UP000095751">
    <property type="component" value="Unassembled WGS sequence"/>
</dbReference>
<sequence>MVAAAGALVTKMVIAAFAGMGAATICHPLDVVRVQMQTEGADFKGPIDCGSQVVAREGIRKGLYAGISAAYLRQWLYGSCRIGIYAFLLEQAQQKNIDAGLPKNQIAFGAKLLMGMTSGGIGSFIGTPSELALVRMSNDSKQAVGDRRNYQGVVDCISRIASEEGVTKLWTGAKVTVMRAMVLSACVLGCSSEIKLKLTKTGLFGTEGNLLLGGLPLLFIATLCSSFIANIFSNPFDVVKSRLQNQKIDPKTGELGYTSTLDCFMKIIAKDGVPKLWAGFLPAFFKLAPYTIISLILTEKITMAVTGKSFL</sequence>
<evidence type="ECO:0000256" key="8">
    <source>
        <dbReference type="PROSITE-ProRule" id="PRU00282"/>
    </source>
</evidence>
<feature type="repeat" description="Solcar" evidence="8">
    <location>
        <begin position="6"/>
        <end position="91"/>
    </location>
</feature>
<keyword evidence="3 9" id="KW-0813">Transport</keyword>
<evidence type="ECO:0000256" key="2">
    <source>
        <dbReference type="ARBA" id="ARBA00006375"/>
    </source>
</evidence>
<dbReference type="KEGG" id="fcy:FRACYDRAFT_190981"/>
<feature type="transmembrane region" description="Helical" evidence="10">
    <location>
        <begin position="210"/>
        <end position="232"/>
    </location>
</feature>
<dbReference type="OrthoDB" id="756301at2759"/>
<evidence type="ECO:0000256" key="6">
    <source>
        <dbReference type="ARBA" id="ARBA00022989"/>
    </source>
</evidence>
<dbReference type="PROSITE" id="PS50920">
    <property type="entry name" value="SOLCAR"/>
    <property type="match status" value="3"/>
</dbReference>
<dbReference type="AlphaFoldDB" id="A0A1E7F539"/>
<dbReference type="Gene3D" id="1.50.40.10">
    <property type="entry name" value="Mitochondrial carrier domain"/>
    <property type="match status" value="1"/>
</dbReference>
<feature type="repeat" description="Solcar" evidence="8">
    <location>
        <begin position="106"/>
        <end position="197"/>
    </location>
</feature>
<keyword evidence="4 8" id="KW-0812">Transmembrane</keyword>
<keyword evidence="11" id="KW-0732">Signal</keyword>
<proteinExistence type="inferred from homology"/>
<comment type="subcellular location">
    <subcellularLocation>
        <location evidence="1">Membrane</location>
        <topology evidence="1">Multi-pass membrane protein</topology>
    </subcellularLocation>
</comment>
<dbReference type="GO" id="GO:0016020">
    <property type="term" value="C:membrane"/>
    <property type="evidence" value="ECO:0007669"/>
    <property type="project" value="UniProtKB-SubCell"/>
</dbReference>
<evidence type="ECO:0000256" key="10">
    <source>
        <dbReference type="SAM" id="Phobius"/>
    </source>
</evidence>
<comment type="similarity">
    <text evidence="2 9">Belongs to the mitochondrial carrier (TC 2.A.29) family.</text>
</comment>
<keyword evidence="13" id="KW-1185">Reference proteome</keyword>
<dbReference type="InterPro" id="IPR018108">
    <property type="entry name" value="MCP_transmembrane"/>
</dbReference>
<evidence type="ECO:0000256" key="1">
    <source>
        <dbReference type="ARBA" id="ARBA00004141"/>
    </source>
</evidence>
<feature type="chain" id="PRO_5009192661" evidence="11">
    <location>
        <begin position="24"/>
        <end position="311"/>
    </location>
</feature>